<evidence type="ECO:0000256" key="9">
    <source>
        <dbReference type="ARBA" id="ARBA00023015"/>
    </source>
</evidence>
<name>A5D1X3_PELTS</name>
<dbReference type="InterPro" id="IPR003594">
    <property type="entry name" value="HATPase_dom"/>
</dbReference>
<keyword evidence="9" id="KW-0805">Transcription regulation</keyword>
<feature type="domain" description="Response regulatory" evidence="17">
    <location>
        <begin position="535"/>
        <end position="621"/>
    </location>
</feature>
<dbReference type="GO" id="GO:0000166">
    <property type="term" value="F:nucleotide binding"/>
    <property type="evidence" value="ECO:0007669"/>
    <property type="project" value="InterPro"/>
</dbReference>
<dbReference type="CDD" id="cd16922">
    <property type="entry name" value="HATPase_EvgS-ArcB-TorS-like"/>
    <property type="match status" value="1"/>
</dbReference>
<dbReference type="PROSITE" id="PS50109">
    <property type="entry name" value="HIS_KIN"/>
    <property type="match status" value="1"/>
</dbReference>
<dbReference type="eggNOG" id="COG2205">
    <property type="taxonomic scope" value="Bacteria"/>
</dbReference>
<evidence type="ECO:0000256" key="10">
    <source>
        <dbReference type="ARBA" id="ARBA00023125"/>
    </source>
</evidence>
<gene>
    <name evidence="18" type="ordered locus">PTH_1597</name>
</gene>
<dbReference type="PRINTS" id="PR00344">
    <property type="entry name" value="BCTRLSENSOR"/>
</dbReference>
<evidence type="ECO:0000256" key="7">
    <source>
        <dbReference type="ARBA" id="ARBA00022777"/>
    </source>
</evidence>
<dbReference type="SMART" id="SM00387">
    <property type="entry name" value="HATPase_c"/>
    <property type="match status" value="1"/>
</dbReference>
<feature type="modified residue" description="4-aspartylphosphate" evidence="14">
    <location>
        <position position="463"/>
    </location>
</feature>
<keyword evidence="7" id="KW-0418">Kinase</keyword>
<keyword evidence="5 14" id="KW-0597">Phosphoprotein</keyword>
<protein>
    <recommendedName>
        <fullName evidence="13">Circadian input-output histidine kinase CikA</fullName>
        <ecNumber evidence="3">2.7.13.3</ecNumber>
    </recommendedName>
    <alternativeName>
        <fullName evidence="4">Stage 0 sporulation protein A homolog</fullName>
    </alternativeName>
</protein>
<dbReference type="InterPro" id="IPR036890">
    <property type="entry name" value="HATPase_C_sf"/>
</dbReference>
<dbReference type="PROSITE" id="PS50110">
    <property type="entry name" value="RESPONSE_REGULATORY"/>
    <property type="match status" value="2"/>
</dbReference>
<dbReference type="GO" id="GO:0009927">
    <property type="term" value="F:histidine phosphotransfer kinase activity"/>
    <property type="evidence" value="ECO:0007669"/>
    <property type="project" value="TreeGrafter"/>
</dbReference>
<dbReference type="Proteomes" id="UP000006556">
    <property type="component" value="Chromosome"/>
</dbReference>
<dbReference type="GO" id="GO:0005886">
    <property type="term" value="C:plasma membrane"/>
    <property type="evidence" value="ECO:0007669"/>
    <property type="project" value="TreeGrafter"/>
</dbReference>
<dbReference type="CDD" id="cd00082">
    <property type="entry name" value="HisKA"/>
    <property type="match status" value="1"/>
</dbReference>
<dbReference type="EC" id="2.7.13.3" evidence="3"/>
<dbReference type="GO" id="GO:0000155">
    <property type="term" value="F:phosphorelay sensor kinase activity"/>
    <property type="evidence" value="ECO:0007669"/>
    <property type="project" value="InterPro"/>
</dbReference>
<dbReference type="Pfam" id="PF01408">
    <property type="entry name" value="GFO_IDH_MocA"/>
    <property type="match status" value="1"/>
</dbReference>
<dbReference type="InterPro" id="IPR036097">
    <property type="entry name" value="HisK_dim/P_sf"/>
</dbReference>
<comment type="catalytic activity">
    <reaction evidence="1">
        <text>ATP + protein L-histidine = ADP + protein N-phospho-L-histidine.</text>
        <dbReference type="EC" id="2.7.13.3"/>
    </reaction>
</comment>
<dbReference type="STRING" id="370438.PTH_1597"/>
<evidence type="ECO:0000313" key="19">
    <source>
        <dbReference type="Proteomes" id="UP000006556"/>
    </source>
</evidence>
<evidence type="ECO:0000256" key="6">
    <source>
        <dbReference type="ARBA" id="ARBA00022679"/>
    </source>
</evidence>
<dbReference type="Gene3D" id="1.10.287.130">
    <property type="match status" value="1"/>
</dbReference>
<dbReference type="EMBL" id="AP009389">
    <property type="protein sequence ID" value="BAF59778.1"/>
    <property type="molecule type" value="Genomic_DNA"/>
</dbReference>
<evidence type="ECO:0000256" key="13">
    <source>
        <dbReference type="ARBA" id="ARBA00074306"/>
    </source>
</evidence>
<dbReference type="CDD" id="cd00156">
    <property type="entry name" value="REC"/>
    <property type="match status" value="1"/>
</dbReference>
<comment type="function">
    <text evidence="12">May play the central regulatory role in sporulation. It may be an element of the effector pathway responsible for the activation of sporulation genes in response to nutritional stress. Spo0A may act in concert with spo0H (a sigma factor) to control the expression of some genes that are critical to the sporulation process.</text>
</comment>
<evidence type="ECO:0000256" key="12">
    <source>
        <dbReference type="ARBA" id="ARBA00024867"/>
    </source>
</evidence>
<evidence type="ECO:0000256" key="4">
    <source>
        <dbReference type="ARBA" id="ARBA00018672"/>
    </source>
</evidence>
<feature type="domain" description="Response regulatory" evidence="17">
    <location>
        <begin position="414"/>
        <end position="527"/>
    </location>
</feature>
<proteinExistence type="inferred from homology"/>
<reference evidence="19" key="1">
    <citation type="journal article" date="2008" name="Genome Res.">
        <title>The genome of Pelotomaculum thermopropionicum reveals niche-associated evolution in anaerobic microbiota.</title>
        <authorList>
            <person name="Kosaka T."/>
            <person name="Kato S."/>
            <person name="Shimoyama T."/>
            <person name="Ishii S."/>
            <person name="Abe T."/>
            <person name="Watanabe K."/>
        </authorList>
    </citation>
    <scope>NUCLEOTIDE SEQUENCE [LARGE SCALE GENOMIC DNA]</scope>
    <source>
        <strain evidence="19">DSM 13744 / JCM 10971 / SI</strain>
    </source>
</reference>
<evidence type="ECO:0000256" key="11">
    <source>
        <dbReference type="ARBA" id="ARBA00023163"/>
    </source>
</evidence>
<dbReference type="Gene3D" id="3.40.50.720">
    <property type="entry name" value="NAD(P)-binding Rossmann-like Domain"/>
    <property type="match status" value="1"/>
</dbReference>
<dbReference type="Pfam" id="PF02518">
    <property type="entry name" value="HATPase_c"/>
    <property type="match status" value="1"/>
</dbReference>
<sequence>MIKVGIIGGGRGGTSILDALSTLKEVEVIGICDINPNAAGLALAKKLKVRAFYDYRDLLWQPGLNLVFEVTGSDLVREAVHKDCPATVEIVDARVAKLMMDLFEELLETNRKLKMEITERKKVEEALRQSNEKLTELDELKTDFLSTVSHELRTPLTSVLGFAKITQKRLEEHIFPLIISTDRRIEKTVKQVKDNLEIIVSEGERLTELINDVLDIAKLEAGKIEWKMEKLSMADVIERATAASSYLFEQKGLAFFKEIEEGLPDLTGDRDRLIQVIINLISNAVKFTNEGSVTCRARMIGDEITVSVIDTGIGIAREDHERIFEKFKQAGETLTDKPKGTGLGLAICKQIVEHHGGRIWVESEPGKGSSFSFALPVSRQADVLVRTVDIDSLVKQLKDRVVTVAPAHFEGRKNILVVDDDAHIRALLRQELEGVGYRVREAKDGMEAICVAKKEKPDLIILDVMMPKMSGFDVAAVLRNDPDTMGIPIIILSIIEDRERGYRIGIDSYFTKPVDSEKLLNEIGLLMSRGCSKKKVLVVDEDESAVKTLTEVLEAKGYTVVAVNDLEGCIKLASEEKPDMIIIDALFSDYSDVVKTLRFEKGLENIFFFLLGEGKGDSTGN</sequence>
<dbReference type="SUPFAM" id="SSF51735">
    <property type="entry name" value="NAD(P)-binding Rossmann-fold domains"/>
    <property type="match status" value="1"/>
</dbReference>
<dbReference type="InterPro" id="IPR001789">
    <property type="entry name" value="Sig_transdc_resp-reg_receiver"/>
</dbReference>
<keyword evidence="11" id="KW-0804">Transcription</keyword>
<dbReference type="SMART" id="SM00388">
    <property type="entry name" value="HisKA"/>
    <property type="match status" value="1"/>
</dbReference>
<dbReference type="eggNOG" id="COG3706">
    <property type="taxonomic scope" value="Bacteria"/>
</dbReference>
<evidence type="ECO:0000313" key="18">
    <source>
        <dbReference type="EMBL" id="BAF59778.1"/>
    </source>
</evidence>
<dbReference type="InterPro" id="IPR003661">
    <property type="entry name" value="HisK_dim/P_dom"/>
</dbReference>
<accession>A5D1X3</accession>
<dbReference type="Gene3D" id="3.40.50.2300">
    <property type="match status" value="2"/>
</dbReference>
<dbReference type="PANTHER" id="PTHR43047:SF72">
    <property type="entry name" value="OSMOSENSING HISTIDINE PROTEIN KINASE SLN1"/>
    <property type="match status" value="1"/>
</dbReference>
<dbReference type="Pfam" id="PF00512">
    <property type="entry name" value="HisKA"/>
    <property type="match status" value="1"/>
</dbReference>
<evidence type="ECO:0000259" key="17">
    <source>
        <dbReference type="PROSITE" id="PS50110"/>
    </source>
</evidence>
<feature type="domain" description="Histidine kinase" evidence="16">
    <location>
        <begin position="147"/>
        <end position="379"/>
    </location>
</feature>
<dbReference type="HOGENOM" id="CLU_439952_0_0_9"/>
<dbReference type="SUPFAM" id="SSF52172">
    <property type="entry name" value="CheY-like"/>
    <property type="match status" value="2"/>
</dbReference>
<organism evidence="18 19">
    <name type="scientific">Pelotomaculum thermopropionicum (strain DSM 13744 / JCM 10971 / SI)</name>
    <dbReference type="NCBI Taxonomy" id="370438"/>
    <lineage>
        <taxon>Bacteria</taxon>
        <taxon>Bacillati</taxon>
        <taxon>Bacillota</taxon>
        <taxon>Clostridia</taxon>
        <taxon>Eubacteriales</taxon>
        <taxon>Desulfotomaculaceae</taxon>
        <taxon>Pelotomaculum</taxon>
    </lineage>
</organism>
<evidence type="ECO:0000256" key="15">
    <source>
        <dbReference type="SAM" id="Coils"/>
    </source>
</evidence>
<dbReference type="InterPro" id="IPR004358">
    <property type="entry name" value="Sig_transdc_His_kin-like_C"/>
</dbReference>
<evidence type="ECO:0000256" key="5">
    <source>
        <dbReference type="ARBA" id="ARBA00022553"/>
    </source>
</evidence>
<dbReference type="CDD" id="cd17574">
    <property type="entry name" value="REC_OmpR"/>
    <property type="match status" value="1"/>
</dbReference>
<dbReference type="FunFam" id="3.30.565.10:FF:000010">
    <property type="entry name" value="Sensor histidine kinase RcsC"/>
    <property type="match status" value="1"/>
</dbReference>
<dbReference type="eggNOG" id="COG0745">
    <property type="taxonomic scope" value="Bacteria"/>
</dbReference>
<keyword evidence="19" id="KW-1185">Reference proteome</keyword>
<evidence type="ECO:0000256" key="2">
    <source>
        <dbReference type="ARBA" id="ARBA00006402"/>
    </source>
</evidence>
<keyword evidence="6" id="KW-0808">Transferase</keyword>
<dbReference type="GO" id="GO:0003677">
    <property type="term" value="F:DNA binding"/>
    <property type="evidence" value="ECO:0007669"/>
    <property type="project" value="UniProtKB-KW"/>
</dbReference>
<dbReference type="InterPro" id="IPR011006">
    <property type="entry name" value="CheY-like_superfamily"/>
</dbReference>
<dbReference type="Gene3D" id="3.30.565.10">
    <property type="entry name" value="Histidine kinase-like ATPase, C-terminal domain"/>
    <property type="match status" value="1"/>
</dbReference>
<keyword evidence="8" id="KW-0902">Two-component regulatory system</keyword>
<dbReference type="KEGG" id="pth:PTH_1597"/>
<keyword evidence="10" id="KW-0238">DNA-binding</keyword>
<dbReference type="InterPro" id="IPR000683">
    <property type="entry name" value="Gfo/Idh/MocA-like_OxRdtase_N"/>
</dbReference>
<evidence type="ECO:0000256" key="14">
    <source>
        <dbReference type="PROSITE-ProRule" id="PRU00169"/>
    </source>
</evidence>
<feature type="modified residue" description="4-aspartylphosphate" evidence="14">
    <location>
        <position position="584"/>
    </location>
</feature>
<dbReference type="Pfam" id="PF00072">
    <property type="entry name" value="Response_reg"/>
    <property type="match status" value="1"/>
</dbReference>
<dbReference type="SUPFAM" id="SSF47384">
    <property type="entry name" value="Homodimeric domain of signal transducing histidine kinase"/>
    <property type="match status" value="1"/>
</dbReference>
<dbReference type="AlphaFoldDB" id="A5D1X3"/>
<feature type="coiled-coil region" evidence="15">
    <location>
        <begin position="113"/>
        <end position="143"/>
    </location>
</feature>
<evidence type="ECO:0000259" key="16">
    <source>
        <dbReference type="PROSITE" id="PS50109"/>
    </source>
</evidence>
<dbReference type="SUPFAM" id="SSF55874">
    <property type="entry name" value="ATPase domain of HSP90 chaperone/DNA topoisomerase II/histidine kinase"/>
    <property type="match status" value="1"/>
</dbReference>
<dbReference type="InterPro" id="IPR005467">
    <property type="entry name" value="His_kinase_dom"/>
</dbReference>
<dbReference type="PANTHER" id="PTHR43047">
    <property type="entry name" value="TWO-COMPONENT HISTIDINE PROTEIN KINASE"/>
    <property type="match status" value="1"/>
</dbReference>
<evidence type="ECO:0000256" key="8">
    <source>
        <dbReference type="ARBA" id="ARBA00023012"/>
    </source>
</evidence>
<evidence type="ECO:0000256" key="3">
    <source>
        <dbReference type="ARBA" id="ARBA00012438"/>
    </source>
</evidence>
<dbReference type="InterPro" id="IPR036291">
    <property type="entry name" value="NAD(P)-bd_dom_sf"/>
</dbReference>
<comment type="similarity">
    <text evidence="2">In the N-terminal section; belongs to the phytochrome family.</text>
</comment>
<dbReference type="SMART" id="SM00448">
    <property type="entry name" value="REC"/>
    <property type="match status" value="1"/>
</dbReference>
<dbReference type="FunFam" id="3.40.50.2300:FF:000001">
    <property type="entry name" value="DNA-binding response regulator PhoB"/>
    <property type="match status" value="1"/>
</dbReference>
<evidence type="ECO:0000256" key="1">
    <source>
        <dbReference type="ARBA" id="ARBA00000085"/>
    </source>
</evidence>
<keyword evidence="15" id="KW-0175">Coiled coil</keyword>